<evidence type="ECO:0000256" key="6">
    <source>
        <dbReference type="ARBA" id="ARBA00023136"/>
    </source>
</evidence>
<dbReference type="Pfam" id="PF00005">
    <property type="entry name" value="ABC_tran"/>
    <property type="match status" value="1"/>
</dbReference>
<dbReference type="GO" id="GO:0016887">
    <property type="term" value="F:ATP hydrolysis activity"/>
    <property type="evidence" value="ECO:0007669"/>
    <property type="project" value="InterPro"/>
</dbReference>
<dbReference type="InterPro" id="IPR003439">
    <property type="entry name" value="ABC_transporter-like_ATP-bd"/>
</dbReference>
<dbReference type="Proteomes" id="UP000473699">
    <property type="component" value="Unassembled WGS sequence"/>
</dbReference>
<proteinExistence type="predicted"/>
<dbReference type="PANTHER" id="PTHR42788:SF7">
    <property type="entry name" value="NITRATE ABC TRANSPORTER ATP-BINDING PROTEIN"/>
    <property type="match status" value="1"/>
</dbReference>
<dbReference type="InterPro" id="IPR050166">
    <property type="entry name" value="ABC_transporter_ATP-bind"/>
</dbReference>
<dbReference type="SUPFAM" id="SSF52540">
    <property type="entry name" value="P-loop containing nucleoside triphosphate hydrolases"/>
    <property type="match status" value="1"/>
</dbReference>
<dbReference type="EMBL" id="VUNH01000004">
    <property type="protein sequence ID" value="MST55456.1"/>
    <property type="molecule type" value="Genomic_DNA"/>
</dbReference>
<keyword evidence="4" id="KW-0547">Nucleotide-binding</keyword>
<dbReference type="Gene3D" id="3.40.50.300">
    <property type="entry name" value="P-loop containing nucleotide triphosphate hydrolases"/>
    <property type="match status" value="1"/>
</dbReference>
<sequence length="264" mass="29253">MLTLDRISKTFDPGTASEKKVLENFSLHLDRGEFVTVIGSNGAGKSTIINAVSGAFYVDSGRIALDGQDITFMKDYRRAHFIGRLFQDPMQGTAPSMSVEENLSLAFIRNDEHVSPFGLSAREKKYLRDRVATLELGLENRMSARVGTLSGGQRQALTLLMATLVTPKLLMLDEHTAALDPATAEKVLALTKNIVAENKLTCMMITHNISSALALGSRTIMMDNGRILFDLRDEERARMTVPALLDRFKEAMQKNLDNDRMLLS</sequence>
<dbReference type="InterPro" id="IPR003593">
    <property type="entry name" value="AAA+_ATPase"/>
</dbReference>
<name>A0A6L5YAW8_9BACT</name>
<evidence type="ECO:0000259" key="7">
    <source>
        <dbReference type="PROSITE" id="PS50893"/>
    </source>
</evidence>
<dbReference type="PROSITE" id="PS00211">
    <property type="entry name" value="ABC_TRANSPORTER_1"/>
    <property type="match status" value="1"/>
</dbReference>
<dbReference type="PANTHER" id="PTHR42788">
    <property type="entry name" value="TAURINE IMPORT ATP-BINDING PROTEIN-RELATED"/>
    <property type="match status" value="1"/>
</dbReference>
<gene>
    <name evidence="8" type="ORF">FYJ74_05330</name>
</gene>
<dbReference type="InterPro" id="IPR027417">
    <property type="entry name" value="P-loop_NTPase"/>
</dbReference>
<feature type="domain" description="ABC transporter" evidence="7">
    <location>
        <begin position="2"/>
        <end position="249"/>
    </location>
</feature>
<dbReference type="SMART" id="SM00382">
    <property type="entry name" value="AAA"/>
    <property type="match status" value="1"/>
</dbReference>
<keyword evidence="2" id="KW-0813">Transport</keyword>
<evidence type="ECO:0000256" key="4">
    <source>
        <dbReference type="ARBA" id="ARBA00022741"/>
    </source>
</evidence>
<dbReference type="InterPro" id="IPR017871">
    <property type="entry name" value="ABC_transporter-like_CS"/>
</dbReference>
<reference evidence="8 9" key="1">
    <citation type="submission" date="2019-08" db="EMBL/GenBank/DDBJ databases">
        <title>In-depth cultivation of the pig gut microbiome towards novel bacterial diversity and tailored functional studies.</title>
        <authorList>
            <person name="Wylensek D."/>
            <person name="Hitch T.C.A."/>
            <person name="Clavel T."/>
        </authorList>
    </citation>
    <scope>NUCLEOTIDE SEQUENCE [LARGE SCALE GENOMIC DNA]</scope>
    <source>
        <strain evidence="8 9">SM-530-WT-4B</strain>
    </source>
</reference>
<dbReference type="AlphaFoldDB" id="A0A6L5YAW8"/>
<evidence type="ECO:0000256" key="5">
    <source>
        <dbReference type="ARBA" id="ARBA00022840"/>
    </source>
</evidence>
<keyword evidence="5 8" id="KW-0067">ATP-binding</keyword>
<evidence type="ECO:0000256" key="1">
    <source>
        <dbReference type="ARBA" id="ARBA00004202"/>
    </source>
</evidence>
<dbReference type="RefSeq" id="WP_154528548.1">
    <property type="nucleotide sequence ID" value="NZ_JAXDZJ010000111.1"/>
</dbReference>
<evidence type="ECO:0000313" key="9">
    <source>
        <dbReference type="Proteomes" id="UP000473699"/>
    </source>
</evidence>
<organism evidence="8 9">
    <name type="scientific">Pyramidobacter porci</name>
    <dbReference type="NCBI Taxonomy" id="2605789"/>
    <lineage>
        <taxon>Bacteria</taxon>
        <taxon>Thermotogati</taxon>
        <taxon>Synergistota</taxon>
        <taxon>Synergistia</taxon>
        <taxon>Synergistales</taxon>
        <taxon>Dethiosulfovibrionaceae</taxon>
        <taxon>Pyramidobacter</taxon>
    </lineage>
</organism>
<dbReference type="GO" id="GO:0005886">
    <property type="term" value="C:plasma membrane"/>
    <property type="evidence" value="ECO:0007669"/>
    <property type="project" value="UniProtKB-SubCell"/>
</dbReference>
<evidence type="ECO:0000256" key="3">
    <source>
        <dbReference type="ARBA" id="ARBA00022475"/>
    </source>
</evidence>
<keyword evidence="3" id="KW-1003">Cell membrane</keyword>
<accession>A0A6L5YAW8</accession>
<protein>
    <submittedName>
        <fullName evidence="8">ATP-binding cassette domain-containing protein</fullName>
    </submittedName>
</protein>
<dbReference type="PROSITE" id="PS50893">
    <property type="entry name" value="ABC_TRANSPORTER_2"/>
    <property type="match status" value="1"/>
</dbReference>
<keyword evidence="9" id="KW-1185">Reference proteome</keyword>
<comment type="caution">
    <text evidence="8">The sequence shown here is derived from an EMBL/GenBank/DDBJ whole genome shotgun (WGS) entry which is preliminary data.</text>
</comment>
<dbReference type="GO" id="GO:0005524">
    <property type="term" value="F:ATP binding"/>
    <property type="evidence" value="ECO:0007669"/>
    <property type="project" value="UniProtKB-KW"/>
</dbReference>
<evidence type="ECO:0000313" key="8">
    <source>
        <dbReference type="EMBL" id="MST55456.1"/>
    </source>
</evidence>
<comment type="subcellular location">
    <subcellularLocation>
        <location evidence="1">Cell membrane</location>
        <topology evidence="1">Peripheral membrane protein</topology>
    </subcellularLocation>
</comment>
<evidence type="ECO:0000256" key="2">
    <source>
        <dbReference type="ARBA" id="ARBA00022448"/>
    </source>
</evidence>
<keyword evidence="6" id="KW-0472">Membrane</keyword>